<dbReference type="InterPro" id="IPR028994">
    <property type="entry name" value="Integrin_alpha_N"/>
</dbReference>
<dbReference type="AlphaFoldDB" id="A0A9D7XMN3"/>
<dbReference type="InterPro" id="IPR027039">
    <property type="entry name" value="Crtac1"/>
</dbReference>
<evidence type="ECO:0000256" key="1">
    <source>
        <dbReference type="ARBA" id="ARBA00022729"/>
    </source>
</evidence>
<gene>
    <name evidence="4" type="ORF">IPP15_02995</name>
</gene>
<dbReference type="EMBL" id="JADKGY010000001">
    <property type="protein sequence ID" value="MBK9981385.1"/>
    <property type="molecule type" value="Genomic_DNA"/>
</dbReference>
<dbReference type="Pfam" id="PF07593">
    <property type="entry name" value="UnbV_ASPIC"/>
    <property type="match status" value="1"/>
</dbReference>
<dbReference type="SUPFAM" id="SSF69318">
    <property type="entry name" value="Integrin alpha N-terminal domain"/>
    <property type="match status" value="3"/>
</dbReference>
<dbReference type="Gene3D" id="2.130.10.130">
    <property type="entry name" value="Integrin alpha, N-terminal"/>
    <property type="match status" value="3"/>
</dbReference>
<protein>
    <submittedName>
        <fullName evidence="4">VCBS repeat-containing protein</fullName>
    </submittedName>
</protein>
<dbReference type="PANTHER" id="PTHR16026">
    <property type="entry name" value="CARTILAGE ACIDIC PROTEIN 1"/>
    <property type="match status" value="1"/>
</dbReference>
<accession>A0A9D7XMN3</accession>
<dbReference type="PANTHER" id="PTHR16026:SF0">
    <property type="entry name" value="CARTILAGE ACIDIC PROTEIN 1"/>
    <property type="match status" value="1"/>
</dbReference>
<dbReference type="InterPro" id="IPR011519">
    <property type="entry name" value="UnbV_ASPIC"/>
</dbReference>
<evidence type="ECO:0000256" key="2">
    <source>
        <dbReference type="SAM" id="SignalP"/>
    </source>
</evidence>
<feature type="domain" description="ASPIC/UnbV" evidence="3">
    <location>
        <begin position="548"/>
        <end position="615"/>
    </location>
</feature>
<reference evidence="4 5" key="1">
    <citation type="submission" date="2020-10" db="EMBL/GenBank/DDBJ databases">
        <title>Connecting structure to function with the recovery of over 1000 high-quality activated sludge metagenome-assembled genomes encoding full-length rRNA genes using long-read sequencing.</title>
        <authorList>
            <person name="Singleton C.M."/>
            <person name="Petriglieri F."/>
            <person name="Kristensen J.M."/>
            <person name="Kirkegaard R.H."/>
            <person name="Michaelsen T.Y."/>
            <person name="Andersen M.H."/>
            <person name="Karst S.M."/>
            <person name="Dueholm M.S."/>
            <person name="Nielsen P.H."/>
            <person name="Albertsen M."/>
        </authorList>
    </citation>
    <scope>NUCLEOTIDE SEQUENCE [LARGE SCALE GENOMIC DNA]</scope>
    <source>
        <strain evidence="4">Ribe_18-Q3-R11-54_MAXAC.273</strain>
    </source>
</reference>
<feature type="chain" id="PRO_5039030204" evidence="2">
    <location>
        <begin position="23"/>
        <end position="1129"/>
    </location>
</feature>
<dbReference type="Pfam" id="PF13517">
    <property type="entry name" value="FG-GAP_3"/>
    <property type="match status" value="5"/>
</dbReference>
<dbReference type="InterPro" id="IPR013517">
    <property type="entry name" value="FG-GAP"/>
</dbReference>
<feature type="signal peptide" evidence="2">
    <location>
        <begin position="1"/>
        <end position="22"/>
    </location>
</feature>
<evidence type="ECO:0000259" key="3">
    <source>
        <dbReference type="Pfam" id="PF07593"/>
    </source>
</evidence>
<organism evidence="4 5">
    <name type="scientific">Candidatus Opimibacter skivensis</name>
    <dbReference type="NCBI Taxonomy" id="2982028"/>
    <lineage>
        <taxon>Bacteria</taxon>
        <taxon>Pseudomonadati</taxon>
        <taxon>Bacteroidota</taxon>
        <taxon>Saprospiria</taxon>
        <taxon>Saprospirales</taxon>
        <taxon>Saprospiraceae</taxon>
        <taxon>Candidatus Opimibacter</taxon>
    </lineage>
</organism>
<comment type="caution">
    <text evidence="4">The sequence shown here is derived from an EMBL/GenBank/DDBJ whole genome shotgun (WGS) entry which is preliminary data.</text>
</comment>
<proteinExistence type="predicted"/>
<evidence type="ECO:0000313" key="4">
    <source>
        <dbReference type="EMBL" id="MBK9981385.1"/>
    </source>
</evidence>
<sequence>MMTRLMIVMLALLVLQSCQKKAEVAGENKSATEIKAKFTLMPTDVTGITFSNLSGDFKEDYNYNIFNYEYLYNGGGVAAGDVNGDSLPDLYFTSTFSENKLYLNLGQFKFLDVTEQSGVGAKIGFKTGTTMADINGDGKLDIYSCRTGKSDDGQKTNLVFINLGNKMENGVAIPMFEDQSKKLGLEDNSNSNHACFFDFDRDGDLDLFLLNHRVDFAESPNLRLQQAEDGKIHRITKPISNFESNKLYRNDNGHFKDITIEAGMQSSAFCLSVTAGDLNGDGWLDLYVANDYVEPDMIYINNQNGTFTDHYNEYLKHSSLNSMGSDIGDINNDGLDDIMVLDMKAEDPVRYKALINGMRYDRYNSLIQYGYGHQAGRNVLQLNNGNNTFSDIGQFAGVAATDWSWGSLIIDFDNDGWKDIYVANGYRRDVGNLDYLNYTRDSLNQNGGLNSTRFPDINDILKFVPEKKIANYLFLNNKELGFTNATTQAGMGQPSYSNGAAYADLDRDGDLDLIVNNILDPAFIYRNDSKGNHWLQIDLRETNGNTHGIGTKADLYADGMHQHEMLITNKGFFSSSEPLLQFGLGDIQKIDSIIIQWPEGPKEIMKNVSVDKRITWKPGSGETYKGYAKPRPEFLFSEAPEIPGWKHQENVFVDFKREKLIPYMLSAEGPCISVGDVNGDKLEDIFVGNGSGFPSALFFQSDNNTFKQSVNPALLRDSIFEDCGSILEDMDGDGDKDLIVVSGGSSFNVNHENYMTRYYVNDGKGSFTRMMDFPLIRTNAGAVLAYDYDHDNDYDIIIAGRSTPGRYPEFPRSYLLQNDHGKFKDVTHDVFPDLENLGMIADVKSGDLDGDHNPEVIFAGEWMPITVFSFDGKTFKNLTSTFGLEKTTGWWKSLCLADMDGDGDLDLFAGNIGLNSRMITSEKHPVTLITKDFDGNGSLDPILCFYDHDKLYPYAGRDALIEQIPMLKKKYNKYTPYASATIQDIFSSEQIQGSTTLTANSFQTTYFVNENKKFIPHTLPYQAQLAPVFDMIADDFNHDGLKDILMAGNFLYSDTETGEMDAGNGTLLVQNSDGTFRYVPNTDHGFWAQGDVRELKPITLASGQHAILTGNNRGPVQIHIIKKTSGNEE</sequence>
<evidence type="ECO:0000313" key="5">
    <source>
        <dbReference type="Proteomes" id="UP000808337"/>
    </source>
</evidence>
<name>A0A9D7XMN3_9BACT</name>
<dbReference type="PROSITE" id="PS51257">
    <property type="entry name" value="PROKAR_LIPOPROTEIN"/>
    <property type="match status" value="1"/>
</dbReference>
<keyword evidence="1 2" id="KW-0732">Signal</keyword>
<dbReference type="Proteomes" id="UP000808337">
    <property type="component" value="Unassembled WGS sequence"/>
</dbReference>